<dbReference type="SUPFAM" id="SSF141322">
    <property type="entry name" value="NfeD domain-like"/>
    <property type="match status" value="1"/>
</dbReference>
<evidence type="ECO:0000256" key="5">
    <source>
        <dbReference type="SAM" id="Phobius"/>
    </source>
</evidence>
<evidence type="ECO:0000256" key="3">
    <source>
        <dbReference type="ARBA" id="ARBA00022989"/>
    </source>
</evidence>
<dbReference type="PANTHER" id="PTHR33507">
    <property type="entry name" value="INNER MEMBRANE PROTEIN YBBJ"/>
    <property type="match status" value="1"/>
</dbReference>
<keyword evidence="2 5" id="KW-0812">Transmembrane</keyword>
<accession>A0A1S2ME77</accession>
<dbReference type="Pfam" id="PF01957">
    <property type="entry name" value="NfeD"/>
    <property type="match status" value="1"/>
</dbReference>
<feature type="transmembrane region" description="Helical" evidence="5">
    <location>
        <begin position="6"/>
        <end position="27"/>
    </location>
</feature>
<gene>
    <name evidence="7" type="ORF">BKP45_05695</name>
</gene>
<dbReference type="RefSeq" id="WP_071388729.1">
    <property type="nucleotide sequence ID" value="NZ_MLQS01000001.1"/>
</dbReference>
<organism evidence="7 8">
    <name type="scientific">Anaerobacillus alkalidiazotrophicus</name>
    <dbReference type="NCBI Taxonomy" id="472963"/>
    <lineage>
        <taxon>Bacteria</taxon>
        <taxon>Bacillati</taxon>
        <taxon>Bacillota</taxon>
        <taxon>Bacilli</taxon>
        <taxon>Bacillales</taxon>
        <taxon>Bacillaceae</taxon>
        <taxon>Anaerobacillus</taxon>
    </lineage>
</organism>
<evidence type="ECO:0000313" key="7">
    <source>
        <dbReference type="EMBL" id="OIJ22167.1"/>
    </source>
</evidence>
<dbReference type="STRING" id="472963.BKP45_05695"/>
<comment type="subcellular location">
    <subcellularLocation>
        <location evidence="1">Membrane</location>
        <topology evidence="1">Multi-pass membrane protein</topology>
    </subcellularLocation>
</comment>
<evidence type="ECO:0000259" key="6">
    <source>
        <dbReference type="Pfam" id="PF01957"/>
    </source>
</evidence>
<feature type="transmembrane region" description="Helical" evidence="5">
    <location>
        <begin position="102"/>
        <end position="125"/>
    </location>
</feature>
<keyword evidence="8" id="KW-1185">Reference proteome</keyword>
<evidence type="ECO:0000313" key="8">
    <source>
        <dbReference type="Proteomes" id="UP000180057"/>
    </source>
</evidence>
<dbReference type="InterPro" id="IPR002810">
    <property type="entry name" value="NfeD-like_C"/>
</dbReference>
<feature type="transmembrane region" description="Helical" evidence="5">
    <location>
        <begin position="32"/>
        <end position="49"/>
    </location>
</feature>
<feature type="transmembrane region" description="Helical" evidence="5">
    <location>
        <begin position="79"/>
        <end position="96"/>
    </location>
</feature>
<dbReference type="GO" id="GO:0005886">
    <property type="term" value="C:plasma membrane"/>
    <property type="evidence" value="ECO:0007669"/>
    <property type="project" value="TreeGrafter"/>
</dbReference>
<comment type="caution">
    <text evidence="7">The sequence shown here is derived from an EMBL/GenBank/DDBJ whole genome shotgun (WGS) entry which is preliminary data.</text>
</comment>
<evidence type="ECO:0000256" key="4">
    <source>
        <dbReference type="ARBA" id="ARBA00023136"/>
    </source>
</evidence>
<keyword evidence="3 5" id="KW-1133">Transmembrane helix</keyword>
<evidence type="ECO:0000256" key="2">
    <source>
        <dbReference type="ARBA" id="ARBA00022692"/>
    </source>
</evidence>
<dbReference type="InterPro" id="IPR012340">
    <property type="entry name" value="NA-bd_OB-fold"/>
</dbReference>
<proteinExistence type="predicted"/>
<dbReference type="AlphaFoldDB" id="A0A1S2ME77"/>
<dbReference type="EMBL" id="MLQS01000001">
    <property type="protein sequence ID" value="OIJ22167.1"/>
    <property type="molecule type" value="Genomic_DNA"/>
</dbReference>
<evidence type="ECO:0000256" key="1">
    <source>
        <dbReference type="ARBA" id="ARBA00004141"/>
    </source>
</evidence>
<sequence>MEILNLSSIGFFVVFLGTLFLFGELLVKAKGIFAIIGIGIMATYFSFHITPGSGIGLWVALLYIIGISLIVFDGKFVSDGTLAVLGILLMIIGIALPTPSIIYGFLAAMALLLGAGASILFIKVFPSRNLWSKLTLNDQLTDELGYNSLNQSYKDLVGKRGVTKTPFRPIGTIEVEGSFYSAISDSQWLAPNTAIIVVSVDGTRIVVKKIDGKSKNE</sequence>
<reference evidence="7 8" key="1">
    <citation type="submission" date="2016-10" db="EMBL/GenBank/DDBJ databases">
        <title>Draft genome sequences of four alkaliphilic bacteria belonging to the Anaerobacillus genus.</title>
        <authorList>
            <person name="Bassil N.M."/>
            <person name="Lloyd J.R."/>
        </authorList>
    </citation>
    <scope>NUCLEOTIDE SEQUENCE [LARGE SCALE GENOMIC DNA]</scope>
    <source>
        <strain evidence="7 8">DSM 22531</strain>
    </source>
</reference>
<dbReference type="Gene3D" id="2.40.50.140">
    <property type="entry name" value="Nucleic acid-binding proteins"/>
    <property type="match status" value="1"/>
</dbReference>
<feature type="domain" description="NfeD-like C-terminal" evidence="6">
    <location>
        <begin position="154"/>
        <end position="209"/>
    </location>
</feature>
<feature type="transmembrane region" description="Helical" evidence="5">
    <location>
        <begin position="55"/>
        <end position="72"/>
    </location>
</feature>
<protein>
    <recommendedName>
        <fullName evidence="6">NfeD-like C-terminal domain-containing protein</fullName>
    </recommendedName>
</protein>
<name>A0A1S2ME77_9BACI</name>
<dbReference type="Proteomes" id="UP000180057">
    <property type="component" value="Unassembled WGS sequence"/>
</dbReference>
<dbReference type="InterPro" id="IPR052165">
    <property type="entry name" value="Membrane_assoc_protease"/>
</dbReference>
<dbReference type="OrthoDB" id="9806253at2"/>
<keyword evidence="4 5" id="KW-0472">Membrane</keyword>
<dbReference type="PANTHER" id="PTHR33507:SF3">
    <property type="entry name" value="INNER MEMBRANE PROTEIN YBBJ"/>
    <property type="match status" value="1"/>
</dbReference>